<feature type="domain" description="DUF1588" evidence="1">
    <location>
        <begin position="75"/>
        <end position="175"/>
    </location>
</feature>
<comment type="caution">
    <text evidence="3">The sequence shown here is derived from an EMBL/GenBank/DDBJ whole genome shotgun (WGS) entry which is preliminary data.</text>
</comment>
<evidence type="ECO:0000259" key="1">
    <source>
        <dbReference type="Pfam" id="PF07627"/>
    </source>
</evidence>
<feature type="domain" description="DUF1592" evidence="2">
    <location>
        <begin position="11"/>
        <end position="58"/>
    </location>
</feature>
<reference evidence="3" key="1">
    <citation type="journal article" date="2014" name="Front. Microbiol.">
        <title>High frequency of phylogenetically diverse reductive dehalogenase-homologous genes in deep subseafloor sedimentary metagenomes.</title>
        <authorList>
            <person name="Kawai M."/>
            <person name="Futagami T."/>
            <person name="Toyoda A."/>
            <person name="Takaki Y."/>
            <person name="Nishi S."/>
            <person name="Hori S."/>
            <person name="Arai W."/>
            <person name="Tsubouchi T."/>
            <person name="Morono Y."/>
            <person name="Uchiyama I."/>
            <person name="Ito T."/>
            <person name="Fujiyama A."/>
            <person name="Inagaki F."/>
            <person name="Takami H."/>
        </authorList>
    </citation>
    <scope>NUCLEOTIDE SEQUENCE</scope>
    <source>
        <strain evidence="3">Expedition CK06-06</strain>
    </source>
</reference>
<accession>X1DZV5</accession>
<dbReference type="Pfam" id="PF07627">
    <property type="entry name" value="PSCyt3"/>
    <property type="match status" value="1"/>
</dbReference>
<dbReference type="Pfam" id="PF07631">
    <property type="entry name" value="PSD4"/>
    <property type="match status" value="1"/>
</dbReference>
<gene>
    <name evidence="3" type="ORF">S01H4_51742</name>
</gene>
<dbReference type="InterPro" id="IPR013042">
    <property type="entry name" value="DUF1592"/>
</dbReference>
<dbReference type="InterPro" id="IPR013039">
    <property type="entry name" value="DUF1588"/>
</dbReference>
<protein>
    <recommendedName>
        <fullName evidence="4">DUF1588 domain-containing protein</fullName>
    </recommendedName>
</protein>
<feature type="non-terminal residue" evidence="3">
    <location>
        <position position="204"/>
    </location>
</feature>
<dbReference type="AlphaFoldDB" id="X1DZV5"/>
<name>X1DZV5_9ZZZZ</name>
<evidence type="ECO:0008006" key="4">
    <source>
        <dbReference type="Google" id="ProtNLM"/>
    </source>
</evidence>
<evidence type="ECO:0000259" key="2">
    <source>
        <dbReference type="Pfam" id="PF07631"/>
    </source>
</evidence>
<dbReference type="EMBL" id="BART01029499">
    <property type="protein sequence ID" value="GAH01943.1"/>
    <property type="molecule type" value="Genomic_DNA"/>
</dbReference>
<sequence length="204" mass="22193">MWLGYRSIPHTPDLVAAFNRETSALIDRVILDEPGSYLRLFTMDETFVDDSLADHYGLPRPADGEGWVSYEGTGRAGILGHGSLLAAFSKFEGTSPTQRGILVRTRLMCEDVPRPPPSVDADQPPQGAMDAVCKYDRYAEHRDQSSSCAGCHSLTDPIGFGLENYDVAGRFREHDDGLPECLIEGSGEIVNVGSFSGPAELSQL</sequence>
<proteinExistence type="predicted"/>
<organism evidence="3">
    <name type="scientific">marine sediment metagenome</name>
    <dbReference type="NCBI Taxonomy" id="412755"/>
    <lineage>
        <taxon>unclassified sequences</taxon>
        <taxon>metagenomes</taxon>
        <taxon>ecological metagenomes</taxon>
    </lineage>
</organism>
<evidence type="ECO:0000313" key="3">
    <source>
        <dbReference type="EMBL" id="GAH01943.1"/>
    </source>
</evidence>